<keyword evidence="1 4" id="KW-0479">Metal-binding</keyword>
<reference evidence="7" key="1">
    <citation type="submission" date="2021-01" db="EMBL/GenBank/DDBJ databases">
        <title>Adiantum capillus-veneris genome.</title>
        <authorList>
            <person name="Fang Y."/>
            <person name="Liao Q."/>
        </authorList>
    </citation>
    <scope>NUCLEOTIDE SEQUENCE</scope>
    <source>
        <strain evidence="7">H3</strain>
        <tissue evidence="7">Leaf</tissue>
    </source>
</reference>
<dbReference type="PANTHER" id="PTHR10131">
    <property type="entry name" value="TNF RECEPTOR ASSOCIATED FACTOR"/>
    <property type="match status" value="1"/>
</dbReference>
<keyword evidence="2 4" id="KW-0863">Zinc-finger</keyword>
<keyword evidence="3 4" id="KW-0862">Zinc</keyword>
<evidence type="ECO:0000256" key="2">
    <source>
        <dbReference type="ARBA" id="ARBA00022771"/>
    </source>
</evidence>
<dbReference type="InterPro" id="IPR001293">
    <property type="entry name" value="Znf_TRAF"/>
</dbReference>
<dbReference type="Gene3D" id="3.30.40.10">
    <property type="entry name" value="Zinc/RING finger domain, C3HC4 (zinc finger)"/>
    <property type="match status" value="1"/>
</dbReference>
<evidence type="ECO:0000256" key="3">
    <source>
        <dbReference type="ARBA" id="ARBA00022833"/>
    </source>
</evidence>
<organism evidence="7 8">
    <name type="scientific">Adiantum capillus-veneris</name>
    <name type="common">Maidenhair fern</name>
    <dbReference type="NCBI Taxonomy" id="13818"/>
    <lineage>
        <taxon>Eukaryota</taxon>
        <taxon>Viridiplantae</taxon>
        <taxon>Streptophyta</taxon>
        <taxon>Embryophyta</taxon>
        <taxon>Tracheophyta</taxon>
        <taxon>Polypodiopsida</taxon>
        <taxon>Polypodiidae</taxon>
        <taxon>Polypodiales</taxon>
        <taxon>Pteridineae</taxon>
        <taxon>Pteridaceae</taxon>
        <taxon>Vittarioideae</taxon>
        <taxon>Adiantum</taxon>
    </lineage>
</organism>
<keyword evidence="5" id="KW-0175">Coiled coil</keyword>
<gene>
    <name evidence="7" type="ORF">GOP47_0003451</name>
</gene>
<evidence type="ECO:0000256" key="5">
    <source>
        <dbReference type="SAM" id="Coils"/>
    </source>
</evidence>
<dbReference type="OrthoDB" id="1737200at2759"/>
<dbReference type="Proteomes" id="UP000886520">
    <property type="component" value="Chromosome 3"/>
</dbReference>
<proteinExistence type="predicted"/>
<feature type="coiled-coil region" evidence="5">
    <location>
        <begin position="299"/>
        <end position="349"/>
    </location>
</feature>
<dbReference type="EMBL" id="JABFUD020000002">
    <property type="protein sequence ID" value="KAI5083708.1"/>
    <property type="molecule type" value="Genomic_DNA"/>
</dbReference>
<feature type="domain" description="TRAF-type" evidence="6">
    <location>
        <begin position="193"/>
        <end position="244"/>
    </location>
</feature>
<accession>A0A9D4ZQ56</accession>
<sequence length="352" mass="39487">MERNTESGDVECEYYDVEQVHAVARYLLRTVATACIEKTYGDLFRSPVSALDEAKKELIDFLHTRPPSPPSDLNATHSPSDRAKALLDQFVHSKTKLLSRVSSKLVSADKKEDKIEELEQDLQHNEKWIFGQRERIAKDFIKALDSTRSSICALKFSSHEELAEHKSICPFKPITCENQGCGHVLSGLHGAEHDAVCGYKLLPCEQACDALIMRSQMDKHCITTCPMKLVQCPFFHVGCGHTLPQGMVEEHCSASMGSHLNSVLHSMQKQDVVVSSLTQRILLLEKALSISQRSEAVDLGNLSLTVRQQDAKIKSLESEAGKLRQELKQANMSSEVQKLRRELQTLQKKFES</sequence>
<dbReference type="InterPro" id="IPR013083">
    <property type="entry name" value="Znf_RING/FYVE/PHD"/>
</dbReference>
<evidence type="ECO:0000259" key="6">
    <source>
        <dbReference type="PROSITE" id="PS50145"/>
    </source>
</evidence>
<name>A0A9D4ZQ56_ADICA</name>
<evidence type="ECO:0000313" key="8">
    <source>
        <dbReference type="Proteomes" id="UP000886520"/>
    </source>
</evidence>
<keyword evidence="8" id="KW-1185">Reference proteome</keyword>
<dbReference type="Pfam" id="PF02176">
    <property type="entry name" value="zf-TRAF"/>
    <property type="match status" value="1"/>
</dbReference>
<protein>
    <recommendedName>
        <fullName evidence="6">TRAF-type domain-containing protein</fullName>
    </recommendedName>
</protein>
<dbReference type="GO" id="GO:0008270">
    <property type="term" value="F:zinc ion binding"/>
    <property type="evidence" value="ECO:0007669"/>
    <property type="project" value="UniProtKB-KW"/>
</dbReference>
<dbReference type="AlphaFoldDB" id="A0A9D4ZQ56"/>
<evidence type="ECO:0000313" key="7">
    <source>
        <dbReference type="EMBL" id="KAI5083708.1"/>
    </source>
</evidence>
<feature type="coiled-coil region" evidence="5">
    <location>
        <begin position="101"/>
        <end position="128"/>
    </location>
</feature>
<dbReference type="PROSITE" id="PS50145">
    <property type="entry name" value="ZF_TRAF"/>
    <property type="match status" value="1"/>
</dbReference>
<comment type="caution">
    <text evidence="7">The sequence shown here is derived from an EMBL/GenBank/DDBJ whole genome shotgun (WGS) entry which is preliminary data.</text>
</comment>
<feature type="zinc finger region" description="TRAF-type" evidence="4">
    <location>
        <begin position="193"/>
        <end position="244"/>
    </location>
</feature>
<evidence type="ECO:0000256" key="4">
    <source>
        <dbReference type="PROSITE-ProRule" id="PRU00207"/>
    </source>
</evidence>
<evidence type="ECO:0000256" key="1">
    <source>
        <dbReference type="ARBA" id="ARBA00022723"/>
    </source>
</evidence>
<dbReference type="PANTHER" id="PTHR10131:SF161">
    <property type="entry name" value="F26K24.24 PROTEIN"/>
    <property type="match status" value="1"/>
</dbReference>